<keyword evidence="8" id="KW-0863">Zinc-finger</keyword>
<keyword evidence="19" id="KW-1185">Reference proteome</keyword>
<accession>A0ABQ6ITL0</accession>
<dbReference type="Proteomes" id="UP001157126">
    <property type="component" value="Unassembled WGS sequence"/>
</dbReference>
<dbReference type="EMBL" id="BSUO01000001">
    <property type="protein sequence ID" value="GMA40819.1"/>
    <property type="molecule type" value="Genomic_DNA"/>
</dbReference>
<dbReference type="InterPro" id="IPR003593">
    <property type="entry name" value="AAA+_ATPase"/>
</dbReference>
<dbReference type="InterPro" id="IPR003439">
    <property type="entry name" value="ABC_transporter-like_ATP-bd"/>
</dbReference>
<dbReference type="Gene3D" id="1.10.8.280">
    <property type="entry name" value="ABC transporter ATPase domain-like"/>
    <property type="match status" value="1"/>
</dbReference>
<dbReference type="Pfam" id="PF17755">
    <property type="entry name" value="UvrA_DNA-bind"/>
    <property type="match status" value="1"/>
</dbReference>
<dbReference type="InterPro" id="IPR041552">
    <property type="entry name" value="UvrA_DNA-bd"/>
</dbReference>
<comment type="similarity">
    <text evidence="14">Belongs to the ABC transporter superfamily. UvrA family.</text>
</comment>
<evidence type="ECO:0000256" key="8">
    <source>
        <dbReference type="ARBA" id="ARBA00022771"/>
    </source>
</evidence>
<evidence type="ECO:0000256" key="13">
    <source>
        <dbReference type="ARBA" id="ARBA00023204"/>
    </source>
</evidence>
<dbReference type="Gene3D" id="3.40.50.300">
    <property type="entry name" value="P-loop containing nucleotide triphosphate hydrolases"/>
    <property type="match status" value="2"/>
</dbReference>
<keyword evidence="7" id="KW-0228">DNA excision</keyword>
<dbReference type="PANTHER" id="PTHR43152">
    <property type="entry name" value="UVRABC SYSTEM PROTEIN A"/>
    <property type="match status" value="1"/>
</dbReference>
<evidence type="ECO:0000313" key="18">
    <source>
        <dbReference type="EMBL" id="GMA40819.1"/>
    </source>
</evidence>
<keyword evidence="3" id="KW-0479">Metal-binding</keyword>
<dbReference type="Pfam" id="PF00005">
    <property type="entry name" value="ABC_tran"/>
    <property type="match status" value="1"/>
</dbReference>
<organism evidence="18 19">
    <name type="scientific">Mobilicoccus caccae</name>
    <dbReference type="NCBI Taxonomy" id="1859295"/>
    <lineage>
        <taxon>Bacteria</taxon>
        <taxon>Bacillati</taxon>
        <taxon>Actinomycetota</taxon>
        <taxon>Actinomycetes</taxon>
        <taxon>Micrococcales</taxon>
        <taxon>Dermatophilaceae</taxon>
        <taxon>Mobilicoccus</taxon>
    </lineage>
</organism>
<evidence type="ECO:0000256" key="10">
    <source>
        <dbReference type="ARBA" id="ARBA00022840"/>
    </source>
</evidence>
<dbReference type="Gene3D" id="1.20.1580.10">
    <property type="entry name" value="ABC transporter ATPase like domain"/>
    <property type="match status" value="2"/>
</dbReference>
<sequence length="779" mass="81675">MTAAEPVIRVRGARTHNLRGVDVDLRKGQLVVFTGVSGSGKSSLAFDTVAAESQRLLNETYPGFVQSLMPSLPRPDVDEITGLTAAILVGQDTMTANPRSSVGTATDAWTYLRAVYAALGEPAVPSPAHLSTTHPDGMCPVCQGTGERADLDPDQILDPTKSLNDGAIGFPNFAVNSLFWKVYARSGYFDPDLPVGRYTAEQREQLLRGHGPNVDTGSYPMAYEGLLDKISRLYLAKPADTLKPKIRDALARAATRGRCRDCAGTGLSQPGRDCLLGGLTISAAAALPVTDLDAHLAGHAGRAPAVVGRLTRLLHSLDGVGLGYLSIDRRASTLSGGEAQRLRTVRHLDSALTGLSYVFDEPSAGLHPDDVSRTVHVLTQLRDKGNTVLVVEHNPAVIAAADHIVDLGPGPGVHGGTITFTGDYPALLAADTPTARHLSNPIALNPAPRSGSGTIRVEHATRNNLRDLTVDLPTGVLTVITGVSGSGKTSLLDSIPTDEGTARLTQAPISGSRRSSLATYTGLLDSIRKTFAQTTGAPAAVFSANSAGACTACRGLGLTYTEIPFLDPIPVTCTACDGRRYTPQVLAYTVDGHSIADVLALTVEDAPEVLTAPDQQRILHALRDVGLGYLSLGQTLTTLSGGERQRLELALAIRAGSSTLLLDEPTAGLHLADVDTLTRLFGRLVEDGRTVIAADHHLRLIAAADHLIDLGPGAGHAGGTLIATGTPSDLARHPASPTGRHLAGNLTTRAVCGSPQIVEGLRLRGVRDRRCGGLLVGDR</sequence>
<dbReference type="SMART" id="SM00382">
    <property type="entry name" value="AAA"/>
    <property type="match status" value="2"/>
</dbReference>
<comment type="caution">
    <text evidence="18">The sequence shown here is derived from an EMBL/GenBank/DDBJ whole genome shotgun (WGS) entry which is preliminary data.</text>
</comment>
<dbReference type="RefSeq" id="WP_284304456.1">
    <property type="nucleotide sequence ID" value="NZ_BSUO01000001.1"/>
</dbReference>
<evidence type="ECO:0000256" key="5">
    <source>
        <dbReference type="ARBA" id="ARBA00022741"/>
    </source>
</evidence>
<evidence type="ECO:0000256" key="1">
    <source>
        <dbReference type="ARBA" id="ARBA00004496"/>
    </source>
</evidence>
<feature type="domain" description="ABC transporter" evidence="17">
    <location>
        <begin position="2"/>
        <end position="434"/>
    </location>
</feature>
<keyword evidence="12" id="KW-0238">DNA-binding</keyword>
<dbReference type="PROSITE" id="PS00211">
    <property type="entry name" value="ABC_TRANSPORTER_1"/>
    <property type="match status" value="1"/>
</dbReference>
<evidence type="ECO:0000313" key="19">
    <source>
        <dbReference type="Proteomes" id="UP001157126"/>
    </source>
</evidence>
<dbReference type="SUPFAM" id="SSF52540">
    <property type="entry name" value="P-loop containing nucleoside triphosphate hydrolases"/>
    <property type="match status" value="2"/>
</dbReference>
<evidence type="ECO:0000256" key="2">
    <source>
        <dbReference type="ARBA" id="ARBA00022490"/>
    </source>
</evidence>
<keyword evidence="9" id="KW-0862">Zinc</keyword>
<evidence type="ECO:0000256" key="9">
    <source>
        <dbReference type="ARBA" id="ARBA00022833"/>
    </source>
</evidence>
<evidence type="ECO:0000256" key="11">
    <source>
        <dbReference type="ARBA" id="ARBA00022881"/>
    </source>
</evidence>
<dbReference type="InterPro" id="IPR017871">
    <property type="entry name" value="ABC_transporter-like_CS"/>
</dbReference>
<dbReference type="InterPro" id="IPR027417">
    <property type="entry name" value="P-loop_NTPase"/>
</dbReference>
<keyword evidence="10" id="KW-0067">ATP-binding</keyword>
<keyword evidence="4" id="KW-0677">Repeat</keyword>
<proteinExistence type="inferred from homology"/>
<evidence type="ECO:0000256" key="15">
    <source>
        <dbReference type="ARBA" id="ARBA00039316"/>
    </source>
</evidence>
<evidence type="ECO:0000256" key="7">
    <source>
        <dbReference type="ARBA" id="ARBA00022769"/>
    </source>
</evidence>
<evidence type="ECO:0000256" key="4">
    <source>
        <dbReference type="ARBA" id="ARBA00022737"/>
    </source>
</evidence>
<keyword evidence="13" id="KW-0234">DNA repair</keyword>
<gene>
    <name evidence="18" type="primary">uvrA_3</name>
    <name evidence="18" type="ORF">GCM10025883_28640</name>
</gene>
<feature type="domain" description="ABC transporter" evidence="17">
    <location>
        <begin position="442"/>
        <end position="737"/>
    </location>
</feature>
<evidence type="ECO:0000256" key="14">
    <source>
        <dbReference type="ARBA" id="ARBA00038000"/>
    </source>
</evidence>
<protein>
    <recommendedName>
        <fullName evidence="15">UvrABC system protein A</fullName>
    </recommendedName>
    <alternativeName>
        <fullName evidence="16">Excinuclease ABC subunit A</fullName>
    </alternativeName>
</protein>
<evidence type="ECO:0000256" key="6">
    <source>
        <dbReference type="ARBA" id="ARBA00022763"/>
    </source>
</evidence>
<dbReference type="PANTHER" id="PTHR43152:SF3">
    <property type="entry name" value="UVRABC SYSTEM PROTEIN A"/>
    <property type="match status" value="1"/>
</dbReference>
<comment type="subcellular location">
    <subcellularLocation>
        <location evidence="1">Cytoplasm</location>
    </subcellularLocation>
</comment>
<dbReference type="PROSITE" id="PS50893">
    <property type="entry name" value="ABC_TRANSPORTER_2"/>
    <property type="match status" value="2"/>
</dbReference>
<keyword evidence="5" id="KW-0547">Nucleotide-binding</keyword>
<reference evidence="19" key="1">
    <citation type="journal article" date="2019" name="Int. J. Syst. Evol. Microbiol.">
        <title>The Global Catalogue of Microorganisms (GCM) 10K type strain sequencing project: providing services to taxonomists for standard genome sequencing and annotation.</title>
        <authorList>
            <consortium name="The Broad Institute Genomics Platform"/>
            <consortium name="The Broad Institute Genome Sequencing Center for Infectious Disease"/>
            <person name="Wu L."/>
            <person name="Ma J."/>
        </authorList>
    </citation>
    <scope>NUCLEOTIDE SEQUENCE [LARGE SCALE GENOMIC DNA]</scope>
    <source>
        <strain evidence="19">NBRC 113072</strain>
    </source>
</reference>
<keyword evidence="6" id="KW-0227">DNA damage</keyword>
<evidence type="ECO:0000256" key="12">
    <source>
        <dbReference type="ARBA" id="ARBA00023125"/>
    </source>
</evidence>
<keyword evidence="2" id="KW-0963">Cytoplasm</keyword>
<evidence type="ECO:0000256" key="3">
    <source>
        <dbReference type="ARBA" id="ARBA00022723"/>
    </source>
</evidence>
<name>A0ABQ6ITL0_9MICO</name>
<evidence type="ECO:0000256" key="16">
    <source>
        <dbReference type="ARBA" id="ARBA00042156"/>
    </source>
</evidence>
<keyword evidence="11" id="KW-0267">Excision nuclease</keyword>
<evidence type="ECO:0000259" key="17">
    <source>
        <dbReference type="PROSITE" id="PS50893"/>
    </source>
</evidence>